<accession>A0A239MBJ1</accession>
<keyword evidence="5 10" id="KW-0067">ATP-binding</keyword>
<dbReference type="InterPro" id="IPR002305">
    <property type="entry name" value="aa-tRNA-synth_Ic"/>
</dbReference>
<dbReference type="InterPro" id="IPR002306">
    <property type="entry name" value="Trp-tRNA-ligase"/>
</dbReference>
<keyword evidence="6 10" id="KW-0648">Protein biosynthesis</keyword>
<dbReference type="GO" id="GO:0006436">
    <property type="term" value="P:tryptophanyl-tRNA aminoacylation"/>
    <property type="evidence" value="ECO:0007669"/>
    <property type="project" value="UniProtKB-UniRule"/>
</dbReference>
<dbReference type="Proteomes" id="UP000198318">
    <property type="component" value="Unassembled WGS sequence"/>
</dbReference>
<dbReference type="PANTHER" id="PTHR43766">
    <property type="entry name" value="TRYPTOPHAN--TRNA LIGASE, MITOCHONDRIAL"/>
    <property type="match status" value="1"/>
</dbReference>
<keyword evidence="3 10" id="KW-0436">Ligase</keyword>
<reference evidence="11 12" key="1">
    <citation type="submission" date="2017-06" db="EMBL/GenBank/DDBJ databases">
        <authorList>
            <person name="Kim H.J."/>
            <person name="Triplett B.A."/>
        </authorList>
    </citation>
    <scope>NUCLEOTIDE SEQUENCE [LARGE SCALE GENOMIC DNA]</scope>
    <source>
        <strain evidence="11 12">DSM 44715</strain>
    </source>
</reference>
<name>A0A239MBJ1_9ACTN</name>
<dbReference type="PANTHER" id="PTHR43766:SF1">
    <property type="entry name" value="TRYPTOPHAN--TRNA LIGASE, MITOCHONDRIAL"/>
    <property type="match status" value="1"/>
</dbReference>
<dbReference type="CDD" id="cd00806">
    <property type="entry name" value="TrpRS_core"/>
    <property type="match status" value="1"/>
</dbReference>
<evidence type="ECO:0000256" key="9">
    <source>
        <dbReference type="NCBIfam" id="TIGR00233"/>
    </source>
</evidence>
<comment type="similarity">
    <text evidence="1 10">Belongs to the class-I aminoacyl-tRNA synthetase family.</text>
</comment>
<dbReference type="InterPro" id="IPR014729">
    <property type="entry name" value="Rossmann-like_a/b/a_fold"/>
</dbReference>
<dbReference type="GO" id="GO:0005737">
    <property type="term" value="C:cytoplasm"/>
    <property type="evidence" value="ECO:0007669"/>
    <property type="project" value="UniProtKB-UniRule"/>
</dbReference>
<evidence type="ECO:0000256" key="10">
    <source>
        <dbReference type="RuleBase" id="RU363036"/>
    </source>
</evidence>
<evidence type="ECO:0000256" key="1">
    <source>
        <dbReference type="ARBA" id="ARBA00005594"/>
    </source>
</evidence>
<dbReference type="RefSeq" id="WP_089328603.1">
    <property type="nucleotide sequence ID" value="NZ_FZOR01000027.1"/>
</dbReference>
<evidence type="ECO:0000256" key="3">
    <source>
        <dbReference type="ARBA" id="ARBA00022598"/>
    </source>
</evidence>
<evidence type="ECO:0000256" key="8">
    <source>
        <dbReference type="ARBA" id="ARBA00049929"/>
    </source>
</evidence>
<proteinExistence type="inferred from homology"/>
<evidence type="ECO:0000256" key="6">
    <source>
        <dbReference type="ARBA" id="ARBA00022917"/>
    </source>
</evidence>
<dbReference type="InterPro" id="IPR001412">
    <property type="entry name" value="aa-tRNA-synth_I_CS"/>
</dbReference>
<dbReference type="Gene3D" id="3.40.50.620">
    <property type="entry name" value="HUPs"/>
    <property type="match status" value="1"/>
</dbReference>
<dbReference type="InterPro" id="IPR050203">
    <property type="entry name" value="Trp-tRNA_synthetase"/>
</dbReference>
<dbReference type="FunFam" id="1.10.240.10:FF:000005">
    <property type="entry name" value="Tryptophan--tRNA ligase"/>
    <property type="match status" value="1"/>
</dbReference>
<dbReference type="EC" id="6.1.1.2" evidence="2 9"/>
<dbReference type="NCBIfam" id="TIGR00233">
    <property type="entry name" value="trpS"/>
    <property type="match status" value="1"/>
</dbReference>
<gene>
    <name evidence="11" type="ORF">SAMN05443665_102743</name>
</gene>
<dbReference type="OrthoDB" id="9801042at2"/>
<dbReference type="PRINTS" id="PR01039">
    <property type="entry name" value="TRNASYNTHTRP"/>
</dbReference>
<evidence type="ECO:0000256" key="4">
    <source>
        <dbReference type="ARBA" id="ARBA00022741"/>
    </source>
</evidence>
<dbReference type="GO" id="GO:0005524">
    <property type="term" value="F:ATP binding"/>
    <property type="evidence" value="ECO:0007669"/>
    <property type="project" value="UniProtKB-KW"/>
</dbReference>
<dbReference type="GO" id="GO:0004830">
    <property type="term" value="F:tryptophan-tRNA ligase activity"/>
    <property type="evidence" value="ECO:0007669"/>
    <property type="project" value="UniProtKB-UniRule"/>
</dbReference>
<dbReference type="Pfam" id="PF00579">
    <property type="entry name" value="tRNA-synt_1b"/>
    <property type="match status" value="1"/>
</dbReference>
<dbReference type="Gene3D" id="1.10.240.10">
    <property type="entry name" value="Tyrosyl-Transfer RNA Synthetase"/>
    <property type="match status" value="1"/>
</dbReference>
<evidence type="ECO:0000313" key="11">
    <source>
        <dbReference type="EMBL" id="SNT40096.1"/>
    </source>
</evidence>
<sequence>METAATIADALTATPTATTGSVSTAAAEARSRELERRIAADPGAFRILTGDRPTGPLHLGHYFGTLANRVRLQRLGVELFVLVADYQVLTDRDVADRLSEHVEGLVADYLAVGIDPSAATVFRHSAVPALNQLVLPFLSLVTVPELSRNPTVKDEIASSRQASVSGLMFTYPVHQAADILFCKADLVPVGKDQLPHQEITRTIARRFNERYAPVFPVPDALLSAAPSLLGTDGRKMSKSRGNAIALSAGPDETAKLIRRAVTDADRRITYEPETRPQVSNLVLLAALCQGRDPHAVAAEIGDGGGAALKKAVTESVNEFLRPIRARRAELIADRGHLRRVLAEGAERAKAVADRTLAEVREAMES</sequence>
<evidence type="ECO:0000256" key="7">
    <source>
        <dbReference type="ARBA" id="ARBA00023146"/>
    </source>
</evidence>
<dbReference type="SUPFAM" id="SSF52374">
    <property type="entry name" value="Nucleotidylyl transferase"/>
    <property type="match status" value="1"/>
</dbReference>
<organism evidence="11 12">
    <name type="scientific">Actinomadura meyerae</name>
    <dbReference type="NCBI Taxonomy" id="240840"/>
    <lineage>
        <taxon>Bacteria</taxon>
        <taxon>Bacillati</taxon>
        <taxon>Actinomycetota</taxon>
        <taxon>Actinomycetes</taxon>
        <taxon>Streptosporangiales</taxon>
        <taxon>Thermomonosporaceae</taxon>
        <taxon>Actinomadura</taxon>
    </lineage>
</organism>
<dbReference type="PROSITE" id="PS00178">
    <property type="entry name" value="AA_TRNA_LIGASE_I"/>
    <property type="match status" value="1"/>
</dbReference>
<comment type="catalytic activity">
    <reaction evidence="8">
        <text>tRNA(Trp) + L-tryptophan + ATP = L-tryptophyl-tRNA(Trp) + AMP + diphosphate + H(+)</text>
        <dbReference type="Rhea" id="RHEA:24080"/>
        <dbReference type="Rhea" id="RHEA-COMP:9671"/>
        <dbReference type="Rhea" id="RHEA-COMP:9705"/>
        <dbReference type="ChEBI" id="CHEBI:15378"/>
        <dbReference type="ChEBI" id="CHEBI:30616"/>
        <dbReference type="ChEBI" id="CHEBI:33019"/>
        <dbReference type="ChEBI" id="CHEBI:57912"/>
        <dbReference type="ChEBI" id="CHEBI:78442"/>
        <dbReference type="ChEBI" id="CHEBI:78535"/>
        <dbReference type="ChEBI" id="CHEBI:456215"/>
        <dbReference type="EC" id="6.1.1.2"/>
    </reaction>
</comment>
<evidence type="ECO:0000256" key="2">
    <source>
        <dbReference type="ARBA" id="ARBA00013161"/>
    </source>
</evidence>
<dbReference type="EMBL" id="FZOR01000027">
    <property type="protein sequence ID" value="SNT40096.1"/>
    <property type="molecule type" value="Genomic_DNA"/>
</dbReference>
<keyword evidence="4 10" id="KW-0547">Nucleotide-binding</keyword>
<dbReference type="AlphaFoldDB" id="A0A239MBJ1"/>
<protein>
    <recommendedName>
        <fullName evidence="2 9">Tryptophan--tRNA ligase</fullName>
        <ecNumber evidence="2 9">6.1.1.2</ecNumber>
    </recommendedName>
</protein>
<keyword evidence="7 10" id="KW-0030">Aminoacyl-tRNA synthetase</keyword>
<evidence type="ECO:0000256" key="5">
    <source>
        <dbReference type="ARBA" id="ARBA00022840"/>
    </source>
</evidence>
<keyword evidence="12" id="KW-1185">Reference proteome</keyword>
<evidence type="ECO:0000313" key="12">
    <source>
        <dbReference type="Proteomes" id="UP000198318"/>
    </source>
</evidence>